<reference evidence="2 3" key="1">
    <citation type="journal article" date="2018" name="Sci. Rep.">
        <title>Comparative analysis of the Pocillopora damicornis genome highlights role of immune system in coral evolution.</title>
        <authorList>
            <person name="Cunning R."/>
            <person name="Bay R.A."/>
            <person name="Gillette P."/>
            <person name="Baker A.C."/>
            <person name="Traylor-Knowles N."/>
        </authorList>
    </citation>
    <scope>NUCLEOTIDE SEQUENCE [LARGE SCALE GENOMIC DNA]</scope>
    <source>
        <strain evidence="2">RSMAS</strain>
        <tissue evidence="2">Whole animal</tissue>
    </source>
</reference>
<dbReference type="Proteomes" id="UP000275408">
    <property type="component" value="Unassembled WGS sequence"/>
</dbReference>
<protein>
    <submittedName>
        <fullName evidence="2">Uncharacterized protein</fullName>
    </submittedName>
</protein>
<comment type="caution">
    <text evidence="2">The sequence shown here is derived from an EMBL/GenBank/DDBJ whole genome shotgun (WGS) entry which is preliminary data.</text>
</comment>
<dbReference type="EMBL" id="RCHS01000163">
    <property type="protein sequence ID" value="RMX60377.1"/>
    <property type="molecule type" value="Genomic_DNA"/>
</dbReference>
<feature type="region of interest" description="Disordered" evidence="1">
    <location>
        <begin position="37"/>
        <end position="61"/>
    </location>
</feature>
<dbReference type="AlphaFoldDB" id="A0A3M6V3C1"/>
<evidence type="ECO:0000313" key="3">
    <source>
        <dbReference type="Proteomes" id="UP000275408"/>
    </source>
</evidence>
<accession>A0A3M6V3C1</accession>
<sequence>MQSSPSFIVLMVDDIRSVVIQMTATKKCKDKIVDESFRAQPSSGSVPSDHPTLTPMSDQDRISPYNINIISTR</sequence>
<gene>
    <name evidence="2" type="ORF">pdam_00021318</name>
</gene>
<organism evidence="2 3">
    <name type="scientific">Pocillopora damicornis</name>
    <name type="common">Cauliflower coral</name>
    <name type="synonym">Millepora damicornis</name>
    <dbReference type="NCBI Taxonomy" id="46731"/>
    <lineage>
        <taxon>Eukaryota</taxon>
        <taxon>Metazoa</taxon>
        <taxon>Cnidaria</taxon>
        <taxon>Anthozoa</taxon>
        <taxon>Hexacorallia</taxon>
        <taxon>Scleractinia</taxon>
        <taxon>Astrocoeniina</taxon>
        <taxon>Pocilloporidae</taxon>
        <taxon>Pocillopora</taxon>
    </lineage>
</organism>
<proteinExistence type="predicted"/>
<evidence type="ECO:0000313" key="2">
    <source>
        <dbReference type="EMBL" id="RMX60377.1"/>
    </source>
</evidence>
<keyword evidence="3" id="KW-1185">Reference proteome</keyword>
<evidence type="ECO:0000256" key="1">
    <source>
        <dbReference type="SAM" id="MobiDB-lite"/>
    </source>
</evidence>
<name>A0A3M6V3C1_POCDA</name>